<gene>
    <name evidence="1" type="ORF">MiSe_11790</name>
</gene>
<dbReference type="RefSeq" id="WP_226575974.1">
    <property type="nucleotide sequence ID" value="NZ_BLAY01000013.1"/>
</dbReference>
<name>A0AAV3X2L1_9CYAN</name>
<dbReference type="AlphaFoldDB" id="A0AAV3X2L1"/>
<evidence type="ECO:0000313" key="1">
    <source>
        <dbReference type="EMBL" id="GET36428.1"/>
    </source>
</evidence>
<accession>A0AAV3X2L1</accession>
<sequence length="89" mass="10114">MSKIVNKLLHQVTQARKLGQQILEISGFNSEGIIYTFATADVLVINCKDYETLWSFEEGQVKLQQTITLLKSSIHTILIEKSGNPLYSW</sequence>
<comment type="caution">
    <text evidence="1">The sequence shown here is derived from an EMBL/GenBank/DDBJ whole genome shotgun (WGS) entry which is preliminary data.</text>
</comment>
<protein>
    <submittedName>
        <fullName evidence="1">Uncharacterized protein</fullName>
    </submittedName>
</protein>
<organism evidence="1 2">
    <name type="scientific">Microseira wollei NIES-4236</name>
    <dbReference type="NCBI Taxonomy" id="2530354"/>
    <lineage>
        <taxon>Bacteria</taxon>
        <taxon>Bacillati</taxon>
        <taxon>Cyanobacteriota</taxon>
        <taxon>Cyanophyceae</taxon>
        <taxon>Oscillatoriophycideae</taxon>
        <taxon>Aerosakkonematales</taxon>
        <taxon>Aerosakkonemataceae</taxon>
        <taxon>Microseira</taxon>
    </lineage>
</organism>
<proteinExistence type="predicted"/>
<dbReference type="EMBL" id="BLAY01000013">
    <property type="protein sequence ID" value="GET36428.1"/>
    <property type="molecule type" value="Genomic_DNA"/>
</dbReference>
<keyword evidence="2" id="KW-1185">Reference proteome</keyword>
<dbReference type="Proteomes" id="UP001050975">
    <property type="component" value="Unassembled WGS sequence"/>
</dbReference>
<evidence type="ECO:0000313" key="2">
    <source>
        <dbReference type="Proteomes" id="UP001050975"/>
    </source>
</evidence>
<reference evidence="1" key="1">
    <citation type="submission" date="2019-10" db="EMBL/GenBank/DDBJ databases">
        <title>Draft genome sequece of Microseira wollei NIES-4236.</title>
        <authorList>
            <person name="Yamaguchi H."/>
            <person name="Suzuki S."/>
            <person name="Kawachi M."/>
        </authorList>
    </citation>
    <scope>NUCLEOTIDE SEQUENCE</scope>
    <source>
        <strain evidence="1">NIES-4236</strain>
    </source>
</reference>